<comment type="caution">
    <text evidence="6">The sequence shown here is derived from an EMBL/GenBank/DDBJ whole genome shotgun (WGS) entry which is preliminary data.</text>
</comment>
<keyword evidence="2" id="KW-0520">NAD</keyword>
<dbReference type="Pfam" id="PF02826">
    <property type="entry name" value="2-Hacid_dh_C"/>
    <property type="match status" value="1"/>
</dbReference>
<dbReference type="InterPro" id="IPR050223">
    <property type="entry name" value="D-isomer_2-hydroxyacid_DH"/>
</dbReference>
<evidence type="ECO:0000256" key="1">
    <source>
        <dbReference type="ARBA" id="ARBA00023002"/>
    </source>
</evidence>
<accession>A0ABU9BI19</accession>
<evidence type="ECO:0000313" key="7">
    <source>
        <dbReference type="Proteomes" id="UP001368500"/>
    </source>
</evidence>
<evidence type="ECO:0000313" key="6">
    <source>
        <dbReference type="EMBL" id="MEK8028562.1"/>
    </source>
</evidence>
<reference evidence="6 7" key="1">
    <citation type="submission" date="2024-04" db="EMBL/GenBank/DDBJ databases">
        <title>Novel species of the genus Ideonella isolated from streams.</title>
        <authorList>
            <person name="Lu H."/>
        </authorList>
    </citation>
    <scope>NUCLEOTIDE SEQUENCE [LARGE SCALE GENOMIC DNA]</scope>
    <source>
        <strain evidence="6 7">BYS139W</strain>
    </source>
</reference>
<evidence type="ECO:0000256" key="2">
    <source>
        <dbReference type="ARBA" id="ARBA00023027"/>
    </source>
</evidence>
<comment type="similarity">
    <text evidence="3">Belongs to the D-isomer specific 2-hydroxyacid dehydrogenase family.</text>
</comment>
<feature type="domain" description="D-isomer specific 2-hydroxyacid dehydrogenase NAD-binding" evidence="5">
    <location>
        <begin position="109"/>
        <end position="281"/>
    </location>
</feature>
<dbReference type="InterPro" id="IPR006139">
    <property type="entry name" value="D-isomer_2_OHA_DH_cat_dom"/>
</dbReference>
<dbReference type="EMBL" id="JBBUTF010000026">
    <property type="protein sequence ID" value="MEK8028562.1"/>
    <property type="molecule type" value="Genomic_DNA"/>
</dbReference>
<keyword evidence="1 3" id="KW-0560">Oxidoreductase</keyword>
<keyword evidence="7" id="KW-1185">Reference proteome</keyword>
<name>A0ABU9BI19_9BURK</name>
<evidence type="ECO:0000259" key="4">
    <source>
        <dbReference type="Pfam" id="PF00389"/>
    </source>
</evidence>
<evidence type="ECO:0000256" key="3">
    <source>
        <dbReference type="RuleBase" id="RU003719"/>
    </source>
</evidence>
<dbReference type="SUPFAM" id="SSF52283">
    <property type="entry name" value="Formate/glycerate dehydrogenase catalytic domain-like"/>
    <property type="match status" value="1"/>
</dbReference>
<proteinExistence type="inferred from homology"/>
<organism evidence="6 7">
    <name type="scientific">Pseudaquabacterium rugosum</name>
    <dbReference type="NCBI Taxonomy" id="2984194"/>
    <lineage>
        <taxon>Bacteria</taxon>
        <taxon>Pseudomonadati</taxon>
        <taxon>Pseudomonadota</taxon>
        <taxon>Betaproteobacteria</taxon>
        <taxon>Burkholderiales</taxon>
        <taxon>Sphaerotilaceae</taxon>
        <taxon>Pseudaquabacterium</taxon>
    </lineage>
</organism>
<protein>
    <submittedName>
        <fullName evidence="6">2-hydroxyacid dehydrogenase</fullName>
    </submittedName>
</protein>
<sequence>MTPPTLLQAGDLPDWALDELRALFRVVALPADPADIAPFLAEHGPAIRGMALRKTRVDTALLQALPALEIISSYSAGLDNVDVDAVKARGIRLENTSQVLAADVADTAIGLTLALTRDLVNADRFVREGQWPRQPQYPLGRSLGRLRVGIVGLGSIGLAIARRLAAFDARVAWYGPRPKPVDLPWHADILSLARASDLLILTCPLSDATHHLVDAAVLDALGPRGLLVNIARGPVVDEQALITALAEGRIAGAALDVFEHEPEVPAALRQDRRLVLTPHIGSATEETRRGMAEHVVDTLAAHFGLTGPRAA</sequence>
<dbReference type="Proteomes" id="UP001368500">
    <property type="component" value="Unassembled WGS sequence"/>
</dbReference>
<dbReference type="RefSeq" id="WP_341376347.1">
    <property type="nucleotide sequence ID" value="NZ_JBBUTF010000026.1"/>
</dbReference>
<dbReference type="InterPro" id="IPR006140">
    <property type="entry name" value="D-isomer_DH_NAD-bd"/>
</dbReference>
<evidence type="ECO:0000259" key="5">
    <source>
        <dbReference type="Pfam" id="PF02826"/>
    </source>
</evidence>
<dbReference type="Pfam" id="PF00389">
    <property type="entry name" value="2-Hacid_dh"/>
    <property type="match status" value="1"/>
</dbReference>
<dbReference type="PANTHER" id="PTHR10996">
    <property type="entry name" value="2-HYDROXYACID DEHYDROGENASE-RELATED"/>
    <property type="match status" value="1"/>
</dbReference>
<dbReference type="CDD" id="cd12156">
    <property type="entry name" value="HPPR"/>
    <property type="match status" value="1"/>
</dbReference>
<dbReference type="SUPFAM" id="SSF51735">
    <property type="entry name" value="NAD(P)-binding Rossmann-fold domains"/>
    <property type="match status" value="1"/>
</dbReference>
<feature type="domain" description="D-isomer specific 2-hydroxyacid dehydrogenase catalytic" evidence="4">
    <location>
        <begin position="48"/>
        <end position="302"/>
    </location>
</feature>
<gene>
    <name evidence="6" type="ORF">AACH11_21600</name>
</gene>
<dbReference type="PANTHER" id="PTHR10996:SF178">
    <property type="entry name" value="2-HYDROXYACID DEHYDROGENASE YGL185C-RELATED"/>
    <property type="match status" value="1"/>
</dbReference>
<dbReference type="InterPro" id="IPR036291">
    <property type="entry name" value="NAD(P)-bd_dom_sf"/>
</dbReference>
<dbReference type="Gene3D" id="3.40.50.720">
    <property type="entry name" value="NAD(P)-binding Rossmann-like Domain"/>
    <property type="match status" value="2"/>
</dbReference>